<organism evidence="3 4">
    <name type="scientific">Asaia lannensis NBRC 102526</name>
    <dbReference type="NCBI Taxonomy" id="1307926"/>
    <lineage>
        <taxon>Bacteria</taxon>
        <taxon>Pseudomonadati</taxon>
        <taxon>Pseudomonadota</taxon>
        <taxon>Alphaproteobacteria</taxon>
        <taxon>Acetobacterales</taxon>
        <taxon>Acetobacteraceae</taxon>
        <taxon>Asaia</taxon>
    </lineage>
</organism>
<reference evidence="3 4" key="1">
    <citation type="submission" date="2022-06" db="EMBL/GenBank/DDBJ databases">
        <title>Whole-genome of Asaia lannensis strain LMG 27011T.</title>
        <authorList>
            <person name="Sombolestani A."/>
        </authorList>
    </citation>
    <scope>NUCLEOTIDE SEQUENCE [LARGE SCALE GENOMIC DNA]</scope>
    <source>
        <strain evidence="3 4">NBRC 102526</strain>
    </source>
</reference>
<keyword evidence="1" id="KW-0732">Signal</keyword>
<dbReference type="SUPFAM" id="SSF51182">
    <property type="entry name" value="RmlC-like cupins"/>
    <property type="match status" value="1"/>
</dbReference>
<dbReference type="InterPro" id="IPR011051">
    <property type="entry name" value="RmlC_Cupin_sf"/>
</dbReference>
<evidence type="ECO:0000313" key="3">
    <source>
        <dbReference type="EMBL" id="MCO6161131.1"/>
    </source>
</evidence>
<name>A0ABT1CKL3_9PROT</name>
<feature type="domain" description="Cupin type-2" evidence="2">
    <location>
        <begin position="55"/>
        <end position="118"/>
    </location>
</feature>
<evidence type="ECO:0000256" key="1">
    <source>
        <dbReference type="SAM" id="SignalP"/>
    </source>
</evidence>
<accession>A0ABT1CKL3</accession>
<feature type="chain" id="PRO_5045172442" evidence="1">
    <location>
        <begin position="18"/>
        <end position="142"/>
    </location>
</feature>
<protein>
    <submittedName>
        <fullName evidence="3">Cupin domain-containing protein</fullName>
    </submittedName>
</protein>
<feature type="signal peptide" evidence="1">
    <location>
        <begin position="1"/>
        <end position="17"/>
    </location>
</feature>
<gene>
    <name evidence="3" type="ORF">NF685_13915</name>
</gene>
<proteinExistence type="predicted"/>
<dbReference type="InterPro" id="IPR014710">
    <property type="entry name" value="RmlC-like_jellyroll"/>
</dbReference>
<sequence length="142" mass="15261">MALALTFVSFPASPARAQNTASAHADHLLKADHSWNGKPYTAYPPGPPMLTTIRLTIPPRTALPWHTHPVPNAGYVLEGQLTIQDKESGASHVFHQGEAFAESVNDAHRGVSGDTRTVLLLTYAGGNNLPTSIPLKGQKNEY</sequence>
<dbReference type="Pfam" id="PF07883">
    <property type="entry name" value="Cupin_2"/>
    <property type="match status" value="1"/>
</dbReference>
<evidence type="ECO:0000313" key="4">
    <source>
        <dbReference type="Proteomes" id="UP001523401"/>
    </source>
</evidence>
<dbReference type="Proteomes" id="UP001523401">
    <property type="component" value="Unassembled WGS sequence"/>
</dbReference>
<comment type="caution">
    <text evidence="3">The sequence shown here is derived from an EMBL/GenBank/DDBJ whole genome shotgun (WGS) entry which is preliminary data.</text>
</comment>
<dbReference type="Gene3D" id="2.60.120.10">
    <property type="entry name" value="Jelly Rolls"/>
    <property type="match status" value="1"/>
</dbReference>
<dbReference type="CDD" id="cd02236">
    <property type="entry name" value="cupin_CV2614-like"/>
    <property type="match status" value="1"/>
</dbReference>
<dbReference type="EMBL" id="JAMXQU010000015">
    <property type="protein sequence ID" value="MCO6161131.1"/>
    <property type="molecule type" value="Genomic_DNA"/>
</dbReference>
<keyword evidence="4" id="KW-1185">Reference proteome</keyword>
<evidence type="ECO:0000259" key="2">
    <source>
        <dbReference type="Pfam" id="PF07883"/>
    </source>
</evidence>
<dbReference type="InterPro" id="IPR013096">
    <property type="entry name" value="Cupin_2"/>
</dbReference>